<evidence type="ECO:0000256" key="9">
    <source>
        <dbReference type="HAMAP-Rule" id="MF_00061"/>
    </source>
</evidence>
<dbReference type="Proteomes" id="UP000184510">
    <property type="component" value="Unassembled WGS sequence"/>
</dbReference>
<dbReference type="SUPFAM" id="SSF54211">
    <property type="entry name" value="Ribosomal protein S5 domain 2-like"/>
    <property type="match status" value="1"/>
</dbReference>
<evidence type="ECO:0000256" key="5">
    <source>
        <dbReference type="ARBA" id="ARBA00022741"/>
    </source>
</evidence>
<dbReference type="GO" id="GO:0005524">
    <property type="term" value="F:ATP binding"/>
    <property type="evidence" value="ECO:0007669"/>
    <property type="project" value="UniProtKB-UniRule"/>
</dbReference>
<dbReference type="GO" id="GO:0019288">
    <property type="term" value="P:isopentenyl diphosphate biosynthetic process, methylerythritol 4-phosphate pathway"/>
    <property type="evidence" value="ECO:0007669"/>
    <property type="project" value="UniProtKB-UniRule"/>
</dbReference>
<dbReference type="InParanoid" id="A0A1M6LPV1"/>
<evidence type="ECO:0000256" key="2">
    <source>
        <dbReference type="ARBA" id="ARBA00012052"/>
    </source>
</evidence>
<dbReference type="OrthoDB" id="9809438at2"/>
<comment type="pathway">
    <text evidence="9">Isoprenoid biosynthesis; isopentenyl diphosphate biosynthesis via DXP pathway; isopentenyl diphosphate from 1-deoxy-D-xylulose 5-phosphate: step 3/6.</text>
</comment>
<feature type="domain" description="GHMP kinase N-terminal" evidence="10">
    <location>
        <begin position="65"/>
        <end position="141"/>
    </location>
</feature>
<dbReference type="PANTHER" id="PTHR43527">
    <property type="entry name" value="4-DIPHOSPHOCYTIDYL-2-C-METHYL-D-ERYTHRITOL KINASE, CHLOROPLASTIC"/>
    <property type="match status" value="1"/>
</dbReference>
<comment type="similarity">
    <text evidence="1 9">Belongs to the GHMP kinase family. IspE subfamily.</text>
</comment>
<dbReference type="EC" id="2.7.1.148" evidence="2 9"/>
<evidence type="ECO:0000256" key="7">
    <source>
        <dbReference type="ARBA" id="ARBA00022840"/>
    </source>
</evidence>
<feature type="active site" evidence="9">
    <location>
        <position position="11"/>
    </location>
</feature>
<reference evidence="12 13" key="1">
    <citation type="submission" date="2016-11" db="EMBL/GenBank/DDBJ databases">
        <authorList>
            <person name="Jaros S."/>
            <person name="Januszkiewicz K."/>
            <person name="Wedrychowicz H."/>
        </authorList>
    </citation>
    <scope>NUCLEOTIDE SEQUENCE [LARGE SCALE GENOMIC DNA]</scope>
    <source>
        <strain evidence="12 13">DSM 18772</strain>
    </source>
</reference>
<dbReference type="HAMAP" id="MF_00061">
    <property type="entry name" value="IspE"/>
    <property type="match status" value="1"/>
</dbReference>
<sequence>MATHKETARAKVNLTLRVLGKREDGFHALETRMAPVSVADELLITPADAYELVCDVEGVPLDETNLVTMAVRIFQRETGKDCAYRVELVKRIPHGAGLGGGSSDAAAMLRALNTLEGTNLPHTALADMAAEIGSDVAFFVFDSVCDCVGRGELVTPVQWDYKVDALLLKPSFGVCTPHAYQGWQQSQEIKGIDYAPQHFDWGEFFNDLERPVYEKHRFLPELKMWLLEQPEVEGALMSGSGSTMIAILKGDAEALKKRALKEMDPTMWVEKVVIG</sequence>
<dbReference type="PANTHER" id="PTHR43527:SF2">
    <property type="entry name" value="4-DIPHOSPHOCYTIDYL-2-C-METHYL-D-ERYTHRITOL KINASE, CHLOROPLASTIC"/>
    <property type="match status" value="1"/>
</dbReference>
<dbReference type="PIRSF" id="PIRSF010376">
    <property type="entry name" value="IspE"/>
    <property type="match status" value="1"/>
</dbReference>
<dbReference type="InterPro" id="IPR006204">
    <property type="entry name" value="GHMP_kinase_N_dom"/>
</dbReference>
<evidence type="ECO:0000256" key="1">
    <source>
        <dbReference type="ARBA" id="ARBA00009684"/>
    </source>
</evidence>
<dbReference type="NCBIfam" id="TIGR00154">
    <property type="entry name" value="ispE"/>
    <property type="match status" value="1"/>
</dbReference>
<keyword evidence="6 9" id="KW-0418">Kinase</keyword>
<dbReference type="EMBL" id="FQYR01000004">
    <property type="protein sequence ID" value="SHJ73227.1"/>
    <property type="molecule type" value="Genomic_DNA"/>
</dbReference>
<protein>
    <recommendedName>
        <fullName evidence="3 9">4-diphosphocytidyl-2-C-methyl-D-erythritol kinase</fullName>
        <shortName evidence="9">CMK</shortName>
        <ecNumber evidence="2 9">2.7.1.148</ecNumber>
    </recommendedName>
    <alternativeName>
        <fullName evidence="8 9">4-(cytidine-5'-diphospho)-2-C-methyl-D-erythritol kinase</fullName>
    </alternativeName>
</protein>
<accession>A0A1M6LPV1</accession>
<feature type="domain" description="GHMP kinase C-terminal" evidence="11">
    <location>
        <begin position="208"/>
        <end position="259"/>
    </location>
</feature>
<keyword evidence="5 9" id="KW-0547">Nucleotide-binding</keyword>
<name>A0A1M6LPV1_9BACT</name>
<keyword evidence="13" id="KW-1185">Reference proteome</keyword>
<dbReference type="STRING" id="1123071.SAMN02745181_2467"/>
<dbReference type="InterPro" id="IPR036554">
    <property type="entry name" value="GHMP_kinase_C_sf"/>
</dbReference>
<evidence type="ECO:0000256" key="4">
    <source>
        <dbReference type="ARBA" id="ARBA00022679"/>
    </source>
</evidence>
<comment type="function">
    <text evidence="9">Catalyzes the phosphorylation of the position 2 hydroxy group of 4-diphosphocytidyl-2C-methyl-D-erythritol.</text>
</comment>
<evidence type="ECO:0000259" key="10">
    <source>
        <dbReference type="Pfam" id="PF00288"/>
    </source>
</evidence>
<dbReference type="RefSeq" id="WP_143184053.1">
    <property type="nucleotide sequence ID" value="NZ_FQYR01000004.1"/>
</dbReference>
<keyword evidence="9" id="KW-0414">Isoprene biosynthesis</keyword>
<organism evidence="12 13">
    <name type="scientific">Rubritalea squalenifaciens DSM 18772</name>
    <dbReference type="NCBI Taxonomy" id="1123071"/>
    <lineage>
        <taxon>Bacteria</taxon>
        <taxon>Pseudomonadati</taxon>
        <taxon>Verrucomicrobiota</taxon>
        <taxon>Verrucomicrobiia</taxon>
        <taxon>Verrucomicrobiales</taxon>
        <taxon>Rubritaleaceae</taxon>
        <taxon>Rubritalea</taxon>
    </lineage>
</organism>
<keyword evidence="4 9" id="KW-0808">Transferase</keyword>
<dbReference type="Gene3D" id="3.30.230.10">
    <property type="match status" value="1"/>
</dbReference>
<feature type="binding site" evidence="9">
    <location>
        <begin position="93"/>
        <end position="103"/>
    </location>
    <ligand>
        <name>ATP</name>
        <dbReference type="ChEBI" id="CHEBI:30616"/>
    </ligand>
</feature>
<dbReference type="AlphaFoldDB" id="A0A1M6LPV1"/>
<dbReference type="GO" id="GO:0050515">
    <property type="term" value="F:4-(cytidine 5'-diphospho)-2-C-methyl-D-erythritol kinase activity"/>
    <property type="evidence" value="ECO:0007669"/>
    <property type="project" value="UniProtKB-UniRule"/>
</dbReference>
<dbReference type="InterPro" id="IPR014721">
    <property type="entry name" value="Ribsml_uS5_D2-typ_fold_subgr"/>
</dbReference>
<dbReference type="Pfam" id="PF08544">
    <property type="entry name" value="GHMP_kinases_C"/>
    <property type="match status" value="1"/>
</dbReference>
<dbReference type="GO" id="GO:0016114">
    <property type="term" value="P:terpenoid biosynthetic process"/>
    <property type="evidence" value="ECO:0007669"/>
    <property type="project" value="UniProtKB-UniRule"/>
</dbReference>
<evidence type="ECO:0000313" key="12">
    <source>
        <dbReference type="EMBL" id="SHJ73227.1"/>
    </source>
</evidence>
<dbReference type="InterPro" id="IPR004424">
    <property type="entry name" value="IspE"/>
</dbReference>
<gene>
    <name evidence="9" type="primary">ispE</name>
    <name evidence="12" type="ORF">SAMN02745181_2467</name>
</gene>
<evidence type="ECO:0000256" key="8">
    <source>
        <dbReference type="ARBA" id="ARBA00032554"/>
    </source>
</evidence>
<dbReference type="UniPathway" id="UPA00056">
    <property type="reaction ID" value="UER00094"/>
</dbReference>
<dbReference type="SUPFAM" id="SSF55060">
    <property type="entry name" value="GHMP Kinase, C-terminal domain"/>
    <property type="match status" value="1"/>
</dbReference>
<evidence type="ECO:0000259" key="11">
    <source>
        <dbReference type="Pfam" id="PF08544"/>
    </source>
</evidence>
<dbReference type="InterPro" id="IPR013750">
    <property type="entry name" value="GHMP_kinase_C_dom"/>
</dbReference>
<proteinExistence type="inferred from homology"/>
<comment type="catalytic activity">
    <reaction evidence="9">
        <text>4-CDP-2-C-methyl-D-erythritol + ATP = 4-CDP-2-C-methyl-D-erythritol 2-phosphate + ADP + H(+)</text>
        <dbReference type="Rhea" id="RHEA:18437"/>
        <dbReference type="ChEBI" id="CHEBI:15378"/>
        <dbReference type="ChEBI" id="CHEBI:30616"/>
        <dbReference type="ChEBI" id="CHEBI:57823"/>
        <dbReference type="ChEBI" id="CHEBI:57919"/>
        <dbReference type="ChEBI" id="CHEBI:456216"/>
        <dbReference type="EC" id="2.7.1.148"/>
    </reaction>
</comment>
<evidence type="ECO:0000313" key="13">
    <source>
        <dbReference type="Proteomes" id="UP000184510"/>
    </source>
</evidence>
<dbReference type="Gene3D" id="3.30.70.890">
    <property type="entry name" value="GHMP kinase, C-terminal domain"/>
    <property type="match status" value="1"/>
</dbReference>
<dbReference type="Pfam" id="PF00288">
    <property type="entry name" value="GHMP_kinases_N"/>
    <property type="match status" value="1"/>
</dbReference>
<dbReference type="InterPro" id="IPR020568">
    <property type="entry name" value="Ribosomal_Su5_D2-typ_SF"/>
</dbReference>
<evidence type="ECO:0000256" key="3">
    <source>
        <dbReference type="ARBA" id="ARBA00017473"/>
    </source>
</evidence>
<dbReference type="FunCoup" id="A0A1M6LPV1">
    <property type="interactions" value="250"/>
</dbReference>
<keyword evidence="7 9" id="KW-0067">ATP-binding</keyword>
<evidence type="ECO:0000256" key="6">
    <source>
        <dbReference type="ARBA" id="ARBA00022777"/>
    </source>
</evidence>
<feature type="active site" evidence="9">
    <location>
        <position position="135"/>
    </location>
</feature>